<dbReference type="GO" id="GO:0003924">
    <property type="term" value="F:GTPase activity"/>
    <property type="evidence" value="ECO:0007669"/>
    <property type="project" value="InterPro"/>
</dbReference>
<feature type="domain" description="OBG-type G" evidence="8">
    <location>
        <begin position="159"/>
        <end position="354"/>
    </location>
</feature>
<protein>
    <recommendedName>
        <fullName evidence="7">GTP-binding protein 10</fullName>
    </recommendedName>
</protein>
<name>A0A401NQS6_SCYTO</name>
<dbReference type="PROSITE" id="PS51710">
    <property type="entry name" value="G_OBG"/>
    <property type="match status" value="1"/>
</dbReference>
<keyword evidence="6" id="KW-0539">Nucleus</keyword>
<evidence type="ECO:0000256" key="4">
    <source>
        <dbReference type="ARBA" id="ARBA00022741"/>
    </source>
</evidence>
<dbReference type="OrthoDB" id="347018at2759"/>
<dbReference type="InterPro" id="IPR045086">
    <property type="entry name" value="OBG_GTPase"/>
</dbReference>
<dbReference type="Pfam" id="PF01018">
    <property type="entry name" value="GTP1_OBG"/>
    <property type="match status" value="1"/>
</dbReference>
<dbReference type="InterPro" id="IPR036726">
    <property type="entry name" value="GTP1_OBG_dom_sf"/>
</dbReference>
<keyword evidence="4" id="KW-0547">Nucleotide-binding</keyword>
<dbReference type="GO" id="GO:0005525">
    <property type="term" value="F:GTP binding"/>
    <property type="evidence" value="ECO:0007669"/>
    <property type="project" value="UniProtKB-KW"/>
</dbReference>
<dbReference type="PIRSF" id="PIRSF002401">
    <property type="entry name" value="GTP_bd_Obg/CgtA"/>
    <property type="match status" value="1"/>
</dbReference>
<evidence type="ECO:0000313" key="11">
    <source>
        <dbReference type="Proteomes" id="UP000288216"/>
    </source>
</evidence>
<dbReference type="GO" id="GO:0005739">
    <property type="term" value="C:mitochondrion"/>
    <property type="evidence" value="ECO:0007669"/>
    <property type="project" value="TreeGrafter"/>
</dbReference>
<dbReference type="Proteomes" id="UP000288216">
    <property type="component" value="Unassembled WGS sequence"/>
</dbReference>
<comment type="similarity">
    <text evidence="2">Belongs to the TRAFAC class OBG-HflX-like GTPase superfamily. OBG GTPase family.</text>
</comment>
<dbReference type="InterPro" id="IPR031167">
    <property type="entry name" value="G_OBG"/>
</dbReference>
<dbReference type="GO" id="GO:0000287">
    <property type="term" value="F:magnesium ion binding"/>
    <property type="evidence" value="ECO:0007669"/>
    <property type="project" value="InterPro"/>
</dbReference>
<gene>
    <name evidence="10" type="ORF">scyTo_0013167</name>
</gene>
<dbReference type="SUPFAM" id="SSF52540">
    <property type="entry name" value="P-loop containing nucleoside triphosphate hydrolases"/>
    <property type="match status" value="1"/>
</dbReference>
<proteinExistence type="inferred from homology"/>
<dbReference type="NCBIfam" id="TIGR00231">
    <property type="entry name" value="small_GTP"/>
    <property type="match status" value="1"/>
</dbReference>
<keyword evidence="5" id="KW-0342">GTP-binding</keyword>
<evidence type="ECO:0000256" key="7">
    <source>
        <dbReference type="ARBA" id="ARBA00039729"/>
    </source>
</evidence>
<evidence type="ECO:0000256" key="1">
    <source>
        <dbReference type="ARBA" id="ARBA00004604"/>
    </source>
</evidence>
<evidence type="ECO:0000259" key="8">
    <source>
        <dbReference type="PROSITE" id="PS51710"/>
    </source>
</evidence>
<evidence type="ECO:0000256" key="3">
    <source>
        <dbReference type="ARBA" id="ARBA00022517"/>
    </source>
</evidence>
<dbReference type="PANTHER" id="PTHR11702">
    <property type="entry name" value="DEVELOPMENTALLY REGULATED GTP-BINDING PROTEIN-RELATED"/>
    <property type="match status" value="1"/>
</dbReference>
<organism evidence="10 11">
    <name type="scientific">Scyliorhinus torazame</name>
    <name type="common">Cloudy catshark</name>
    <name type="synonym">Catulus torazame</name>
    <dbReference type="NCBI Taxonomy" id="75743"/>
    <lineage>
        <taxon>Eukaryota</taxon>
        <taxon>Metazoa</taxon>
        <taxon>Chordata</taxon>
        <taxon>Craniata</taxon>
        <taxon>Vertebrata</taxon>
        <taxon>Chondrichthyes</taxon>
        <taxon>Elasmobranchii</taxon>
        <taxon>Galeomorphii</taxon>
        <taxon>Galeoidea</taxon>
        <taxon>Carcharhiniformes</taxon>
        <taxon>Scyliorhinidae</taxon>
        <taxon>Scyliorhinus</taxon>
    </lineage>
</organism>
<reference evidence="10 11" key="1">
    <citation type="journal article" date="2018" name="Nat. Ecol. Evol.">
        <title>Shark genomes provide insights into elasmobranch evolution and the origin of vertebrates.</title>
        <authorList>
            <person name="Hara Y"/>
            <person name="Yamaguchi K"/>
            <person name="Onimaru K"/>
            <person name="Kadota M"/>
            <person name="Koyanagi M"/>
            <person name="Keeley SD"/>
            <person name="Tatsumi K"/>
            <person name="Tanaka K"/>
            <person name="Motone F"/>
            <person name="Kageyama Y"/>
            <person name="Nozu R"/>
            <person name="Adachi N"/>
            <person name="Nishimura O"/>
            <person name="Nakagawa R"/>
            <person name="Tanegashima C"/>
            <person name="Kiyatake I"/>
            <person name="Matsumoto R"/>
            <person name="Murakumo K"/>
            <person name="Nishida K"/>
            <person name="Terakita A"/>
            <person name="Kuratani S"/>
            <person name="Sato K"/>
            <person name="Hyodo S Kuraku.S."/>
        </authorList>
    </citation>
    <scope>NUCLEOTIDE SEQUENCE [LARGE SCALE GENOMIC DNA]</scope>
</reference>
<evidence type="ECO:0000256" key="6">
    <source>
        <dbReference type="ARBA" id="ARBA00023242"/>
    </source>
</evidence>
<accession>A0A401NQS6</accession>
<evidence type="ECO:0000256" key="5">
    <source>
        <dbReference type="ARBA" id="ARBA00023134"/>
    </source>
</evidence>
<dbReference type="PANTHER" id="PTHR11702:SF43">
    <property type="entry name" value="GTP-BINDING PROTEIN 10"/>
    <property type="match status" value="1"/>
</dbReference>
<dbReference type="OMA" id="MLCAINK"/>
<dbReference type="InterPro" id="IPR027417">
    <property type="entry name" value="P-loop_NTPase"/>
</dbReference>
<keyword evidence="3" id="KW-0690">Ribosome biogenesis</keyword>
<dbReference type="CDD" id="cd01898">
    <property type="entry name" value="Obg"/>
    <property type="match status" value="1"/>
</dbReference>
<dbReference type="InterPro" id="IPR005225">
    <property type="entry name" value="Small_GTP-bd"/>
</dbReference>
<comment type="subcellular location">
    <subcellularLocation>
        <location evidence="1">Nucleus</location>
        <location evidence="1">Nucleolus</location>
    </subcellularLocation>
</comment>
<feature type="domain" description="Obg" evidence="9">
    <location>
        <begin position="23"/>
        <end position="158"/>
    </location>
</feature>
<dbReference type="Gene3D" id="3.40.50.300">
    <property type="entry name" value="P-loop containing nucleotide triphosphate hydrolases"/>
    <property type="match status" value="1"/>
</dbReference>
<evidence type="ECO:0000256" key="2">
    <source>
        <dbReference type="ARBA" id="ARBA00007699"/>
    </source>
</evidence>
<dbReference type="STRING" id="75743.A0A401NQS6"/>
<dbReference type="Pfam" id="PF01926">
    <property type="entry name" value="MMR_HSR1"/>
    <property type="match status" value="1"/>
</dbReference>
<comment type="caution">
    <text evidence="10">The sequence shown here is derived from an EMBL/GenBank/DDBJ whole genome shotgun (WGS) entry which is preliminary data.</text>
</comment>
<dbReference type="GO" id="GO:0042254">
    <property type="term" value="P:ribosome biogenesis"/>
    <property type="evidence" value="ECO:0007669"/>
    <property type="project" value="UniProtKB-UniRule"/>
</dbReference>
<dbReference type="AlphaFoldDB" id="A0A401NQS6"/>
<keyword evidence="11" id="KW-1185">Reference proteome</keyword>
<evidence type="ECO:0000313" key="10">
    <source>
        <dbReference type="EMBL" id="GCB63199.1"/>
    </source>
</evidence>
<dbReference type="PROSITE" id="PS51883">
    <property type="entry name" value="OBG"/>
    <property type="match status" value="1"/>
</dbReference>
<dbReference type="InterPro" id="IPR006073">
    <property type="entry name" value="GTP-bd"/>
</dbReference>
<dbReference type="InterPro" id="IPR006169">
    <property type="entry name" value="GTP1_OBG_dom"/>
</dbReference>
<dbReference type="Gene3D" id="2.70.210.12">
    <property type="entry name" value="GTP1/OBG domain"/>
    <property type="match status" value="1"/>
</dbReference>
<sequence>MVRWVSGYVVMVRCGLVALRKYGSFIDNVRLYVRGGSGGMGLLRLGGEGGKGGDVWIVAQDGVTLKKIKDKYPDKRFVAGVGANSSIRSLKGTKGTDYEIHAPVGISITNDDGEVIGELNKKGDRLIVANGGRGGSFATNFLPSKGQHRIVRMDLKLVADLGLVGFPNAGKSSLLSQLSHAKPKIADYPFTTMRPEIGKLMYRDYKQVSVADLPGLIEGAHLNKGMGHKFLKHVERTKQLIFVVDVTGFQLSNKTPSRSAFEAIQLLTKELELYKVELLSKPALLAINKMDLENAEEKYNELMQQLQQPQAFYHLLPEDMAPLKPVQFNHIIPVSASTKYGIEELKNCIRKSLDDQNDLENEQYRLEKLQSLHSNTFKFVTDILMVYLMELVTVLIKK</sequence>
<dbReference type="SUPFAM" id="SSF82051">
    <property type="entry name" value="Obg GTP-binding protein N-terminal domain"/>
    <property type="match status" value="1"/>
</dbReference>
<evidence type="ECO:0000259" key="9">
    <source>
        <dbReference type="PROSITE" id="PS51883"/>
    </source>
</evidence>
<dbReference type="InterPro" id="IPR014100">
    <property type="entry name" value="GTP-bd_Obg/CgtA"/>
</dbReference>
<dbReference type="GO" id="GO:0005730">
    <property type="term" value="C:nucleolus"/>
    <property type="evidence" value="ECO:0007669"/>
    <property type="project" value="UniProtKB-SubCell"/>
</dbReference>
<dbReference type="EMBL" id="BFAA01006624">
    <property type="protein sequence ID" value="GCB63199.1"/>
    <property type="molecule type" value="Genomic_DNA"/>
</dbReference>
<dbReference type="PRINTS" id="PR00326">
    <property type="entry name" value="GTP1OBG"/>
</dbReference>